<organism evidence="2 3">
    <name type="scientific">Phaseolus angularis</name>
    <name type="common">Azuki bean</name>
    <name type="synonym">Vigna angularis</name>
    <dbReference type="NCBI Taxonomy" id="3914"/>
    <lineage>
        <taxon>Eukaryota</taxon>
        <taxon>Viridiplantae</taxon>
        <taxon>Streptophyta</taxon>
        <taxon>Embryophyta</taxon>
        <taxon>Tracheophyta</taxon>
        <taxon>Spermatophyta</taxon>
        <taxon>Magnoliopsida</taxon>
        <taxon>eudicotyledons</taxon>
        <taxon>Gunneridae</taxon>
        <taxon>Pentapetalae</taxon>
        <taxon>rosids</taxon>
        <taxon>fabids</taxon>
        <taxon>Fabales</taxon>
        <taxon>Fabaceae</taxon>
        <taxon>Papilionoideae</taxon>
        <taxon>50 kb inversion clade</taxon>
        <taxon>NPAAA clade</taxon>
        <taxon>indigoferoid/millettioid clade</taxon>
        <taxon>Phaseoleae</taxon>
        <taxon>Vigna</taxon>
    </lineage>
</organism>
<evidence type="ECO:0000313" key="3">
    <source>
        <dbReference type="Proteomes" id="UP000053144"/>
    </source>
</evidence>
<name>A0A0L9TBT9_PHAAN</name>
<evidence type="ECO:0000256" key="1">
    <source>
        <dbReference type="SAM" id="Phobius"/>
    </source>
</evidence>
<keyword evidence="1" id="KW-0812">Transmembrane</keyword>
<protein>
    <submittedName>
        <fullName evidence="2">Uncharacterized protein</fullName>
    </submittedName>
</protein>
<gene>
    <name evidence="2" type="ORF">LR48_Vigan479s000200</name>
</gene>
<reference evidence="3" key="1">
    <citation type="journal article" date="2015" name="Proc. Natl. Acad. Sci. U.S.A.">
        <title>Genome sequencing of adzuki bean (Vigna angularis) provides insight into high starch and low fat accumulation and domestication.</title>
        <authorList>
            <person name="Yang K."/>
            <person name="Tian Z."/>
            <person name="Chen C."/>
            <person name="Luo L."/>
            <person name="Zhao B."/>
            <person name="Wang Z."/>
            <person name="Yu L."/>
            <person name="Li Y."/>
            <person name="Sun Y."/>
            <person name="Li W."/>
            <person name="Chen Y."/>
            <person name="Li Y."/>
            <person name="Zhang Y."/>
            <person name="Ai D."/>
            <person name="Zhao J."/>
            <person name="Shang C."/>
            <person name="Ma Y."/>
            <person name="Wu B."/>
            <person name="Wang M."/>
            <person name="Gao L."/>
            <person name="Sun D."/>
            <person name="Zhang P."/>
            <person name="Guo F."/>
            <person name="Wang W."/>
            <person name="Li Y."/>
            <person name="Wang J."/>
            <person name="Varshney R.K."/>
            <person name="Wang J."/>
            <person name="Ling H.Q."/>
            <person name="Wan P."/>
        </authorList>
    </citation>
    <scope>NUCLEOTIDE SEQUENCE</scope>
    <source>
        <strain evidence="3">cv. Jingnong 6</strain>
    </source>
</reference>
<sequence>MEERVSEAVQETRALSAVFFRRPYSLRWLIDGQRALGKSLVANIYRGLPPFGNYRGPKAFGNYGGPKAFGNYGGPKAFGNYRGAKAFGIYQGQKAFGNYRGPKAFVATVLTVFVHMSSLGLIIRTRPAIFIDMPSAQTAVFATVSRASVNALTDMKARLAKELLARMTALAMEPHTTVGRLEETSLTLYSVHYKKEGHYRRPRALGNSPKPSVKGNYRWLIDGQRALGKSLVANIYRGLPPFGNYRGPKAFGNYGGPKAFGNYGGPKAFGNYRGAKAFGIYQGRKAFGNYRGPKAFGNYRRAFSTLSCHATLDFAFGNINLQKPIFATYNSL</sequence>
<feature type="transmembrane region" description="Helical" evidence="1">
    <location>
        <begin position="104"/>
        <end position="123"/>
    </location>
</feature>
<dbReference type="EMBL" id="KQ258406">
    <property type="protein sequence ID" value="KOM28013.1"/>
    <property type="molecule type" value="Genomic_DNA"/>
</dbReference>
<dbReference type="Gramene" id="KOM28013">
    <property type="protein sequence ID" value="KOM28013"/>
    <property type="gene ID" value="LR48_Vigan479s000200"/>
</dbReference>
<dbReference type="Proteomes" id="UP000053144">
    <property type="component" value="Unassembled WGS sequence"/>
</dbReference>
<accession>A0A0L9TBT9</accession>
<proteinExistence type="predicted"/>
<keyword evidence="1" id="KW-0472">Membrane</keyword>
<evidence type="ECO:0000313" key="2">
    <source>
        <dbReference type="EMBL" id="KOM28013.1"/>
    </source>
</evidence>
<keyword evidence="1" id="KW-1133">Transmembrane helix</keyword>
<dbReference type="AlphaFoldDB" id="A0A0L9TBT9"/>